<dbReference type="Proteomes" id="UP000499080">
    <property type="component" value="Unassembled WGS sequence"/>
</dbReference>
<sequence length="77" mass="8163">PTEVQLVTKIEGRGGLVVRSRPCGRRVPGSKPDSSEDPFVYRTCCALNHTQGVKCPSVGVLRKFGEGIASPGVVLVI</sequence>
<evidence type="ECO:0000313" key="1">
    <source>
        <dbReference type="EMBL" id="GBN75908.1"/>
    </source>
</evidence>
<protein>
    <submittedName>
        <fullName evidence="1">Uncharacterized protein</fullName>
    </submittedName>
</protein>
<gene>
    <name evidence="1" type="ORF">AVEN_182558_1</name>
</gene>
<proteinExistence type="predicted"/>
<evidence type="ECO:0000313" key="2">
    <source>
        <dbReference type="Proteomes" id="UP000499080"/>
    </source>
</evidence>
<comment type="caution">
    <text evidence="1">The sequence shown here is derived from an EMBL/GenBank/DDBJ whole genome shotgun (WGS) entry which is preliminary data.</text>
</comment>
<feature type="non-terminal residue" evidence="1">
    <location>
        <position position="1"/>
    </location>
</feature>
<reference evidence="1 2" key="1">
    <citation type="journal article" date="2019" name="Sci. Rep.">
        <title>Orb-weaving spider Araneus ventricosus genome elucidates the spidroin gene catalogue.</title>
        <authorList>
            <person name="Kono N."/>
            <person name="Nakamura H."/>
            <person name="Ohtoshi R."/>
            <person name="Moran D.A.P."/>
            <person name="Shinohara A."/>
            <person name="Yoshida Y."/>
            <person name="Fujiwara M."/>
            <person name="Mori M."/>
            <person name="Tomita M."/>
            <person name="Arakawa K."/>
        </authorList>
    </citation>
    <scope>NUCLEOTIDE SEQUENCE [LARGE SCALE GENOMIC DNA]</scope>
</reference>
<dbReference type="AlphaFoldDB" id="A0A4Y2RJT8"/>
<name>A0A4Y2RJT8_ARAVE</name>
<keyword evidence="2" id="KW-1185">Reference proteome</keyword>
<accession>A0A4Y2RJT8</accession>
<organism evidence="1 2">
    <name type="scientific">Araneus ventricosus</name>
    <name type="common">Orbweaver spider</name>
    <name type="synonym">Epeira ventricosa</name>
    <dbReference type="NCBI Taxonomy" id="182803"/>
    <lineage>
        <taxon>Eukaryota</taxon>
        <taxon>Metazoa</taxon>
        <taxon>Ecdysozoa</taxon>
        <taxon>Arthropoda</taxon>
        <taxon>Chelicerata</taxon>
        <taxon>Arachnida</taxon>
        <taxon>Araneae</taxon>
        <taxon>Araneomorphae</taxon>
        <taxon>Entelegynae</taxon>
        <taxon>Araneoidea</taxon>
        <taxon>Araneidae</taxon>
        <taxon>Araneus</taxon>
    </lineage>
</organism>
<dbReference type="EMBL" id="BGPR01145494">
    <property type="protein sequence ID" value="GBN75908.1"/>
    <property type="molecule type" value="Genomic_DNA"/>
</dbReference>